<feature type="domain" description="DUF4005" evidence="2">
    <location>
        <begin position="75"/>
        <end position="131"/>
    </location>
</feature>
<gene>
    <name evidence="3" type="ORF">SAY87_016046</name>
</gene>
<evidence type="ECO:0000256" key="1">
    <source>
        <dbReference type="SAM" id="MobiDB-lite"/>
    </source>
</evidence>
<proteinExistence type="predicted"/>
<sequence>MEMDSGAPKRNSKPSDMLDAVYELNENSLPQLNVLECNVHTEKVNSKDDNVGKENKNISEKRASLSVKIKQQENDSHSATKVPSYMAPTESARAKRRAQESPRFAQEEMLSNGVTRRHSLPSSINGKVTSSISG</sequence>
<dbReference type="EMBL" id="JAXIOK010000001">
    <property type="protein sequence ID" value="KAK4779940.1"/>
    <property type="molecule type" value="Genomic_DNA"/>
</dbReference>
<evidence type="ECO:0000313" key="4">
    <source>
        <dbReference type="Proteomes" id="UP001345219"/>
    </source>
</evidence>
<organism evidence="3 4">
    <name type="scientific">Trapa incisa</name>
    <dbReference type="NCBI Taxonomy" id="236973"/>
    <lineage>
        <taxon>Eukaryota</taxon>
        <taxon>Viridiplantae</taxon>
        <taxon>Streptophyta</taxon>
        <taxon>Embryophyta</taxon>
        <taxon>Tracheophyta</taxon>
        <taxon>Spermatophyta</taxon>
        <taxon>Magnoliopsida</taxon>
        <taxon>eudicotyledons</taxon>
        <taxon>Gunneridae</taxon>
        <taxon>Pentapetalae</taxon>
        <taxon>rosids</taxon>
        <taxon>malvids</taxon>
        <taxon>Myrtales</taxon>
        <taxon>Lythraceae</taxon>
        <taxon>Trapa</taxon>
    </lineage>
</organism>
<dbReference type="AlphaFoldDB" id="A0AAN7L7T5"/>
<accession>A0AAN7L7T5</accession>
<dbReference type="InterPro" id="IPR025064">
    <property type="entry name" value="DUF4005"/>
</dbReference>
<evidence type="ECO:0000313" key="3">
    <source>
        <dbReference type="EMBL" id="KAK4779940.1"/>
    </source>
</evidence>
<dbReference type="Proteomes" id="UP001345219">
    <property type="component" value="Chromosome 13"/>
</dbReference>
<name>A0AAN7L7T5_9MYRT</name>
<protein>
    <recommendedName>
        <fullName evidence="2">DUF4005 domain-containing protein</fullName>
    </recommendedName>
</protein>
<feature type="region of interest" description="Disordered" evidence="1">
    <location>
        <begin position="45"/>
        <end position="134"/>
    </location>
</feature>
<dbReference type="Pfam" id="PF13178">
    <property type="entry name" value="DUF4005"/>
    <property type="match status" value="1"/>
</dbReference>
<comment type="caution">
    <text evidence="3">The sequence shown here is derived from an EMBL/GenBank/DDBJ whole genome shotgun (WGS) entry which is preliminary data.</text>
</comment>
<feature type="compositionally biased region" description="Basic and acidic residues" evidence="1">
    <location>
        <begin position="45"/>
        <end position="63"/>
    </location>
</feature>
<evidence type="ECO:0000259" key="2">
    <source>
        <dbReference type="Pfam" id="PF13178"/>
    </source>
</evidence>
<keyword evidence="4" id="KW-1185">Reference proteome</keyword>
<feature type="compositionally biased region" description="Polar residues" evidence="1">
    <location>
        <begin position="120"/>
        <end position="134"/>
    </location>
</feature>
<reference evidence="3 4" key="1">
    <citation type="journal article" date="2023" name="Hortic Res">
        <title>Pangenome of water caltrop reveals structural variations and asymmetric subgenome divergence after allopolyploidization.</title>
        <authorList>
            <person name="Zhang X."/>
            <person name="Chen Y."/>
            <person name="Wang L."/>
            <person name="Yuan Y."/>
            <person name="Fang M."/>
            <person name="Shi L."/>
            <person name="Lu R."/>
            <person name="Comes H.P."/>
            <person name="Ma Y."/>
            <person name="Chen Y."/>
            <person name="Huang G."/>
            <person name="Zhou Y."/>
            <person name="Zheng Z."/>
            <person name="Qiu Y."/>
        </authorList>
    </citation>
    <scope>NUCLEOTIDE SEQUENCE [LARGE SCALE GENOMIC DNA]</scope>
    <source>
        <tissue evidence="3">Roots</tissue>
    </source>
</reference>